<feature type="region of interest" description="Disordered" evidence="5">
    <location>
        <begin position="248"/>
        <end position="276"/>
    </location>
</feature>
<evidence type="ECO:0000256" key="3">
    <source>
        <dbReference type="ARBA" id="ARBA00023237"/>
    </source>
</evidence>
<dbReference type="SUPFAM" id="SSF56935">
    <property type="entry name" value="Porins"/>
    <property type="match status" value="1"/>
</dbReference>
<dbReference type="NCBIfam" id="TIGR01782">
    <property type="entry name" value="TonB-Xanth-Caul"/>
    <property type="match status" value="1"/>
</dbReference>
<evidence type="ECO:0000259" key="7">
    <source>
        <dbReference type="Pfam" id="PF00593"/>
    </source>
</evidence>
<organism evidence="9 10">
    <name type="scientific">Shewanella maritima</name>
    <dbReference type="NCBI Taxonomy" id="2520507"/>
    <lineage>
        <taxon>Bacteria</taxon>
        <taxon>Pseudomonadati</taxon>
        <taxon>Pseudomonadota</taxon>
        <taxon>Gammaproteobacteria</taxon>
        <taxon>Alteromonadales</taxon>
        <taxon>Shewanellaceae</taxon>
        <taxon>Shewanella</taxon>
    </lineage>
</organism>
<evidence type="ECO:0000256" key="1">
    <source>
        <dbReference type="ARBA" id="ARBA00004442"/>
    </source>
</evidence>
<name>A0A411PL45_9GAMM</name>
<gene>
    <name evidence="9" type="ORF">EXU30_17365</name>
</gene>
<keyword evidence="10" id="KW-1185">Reference proteome</keyword>
<dbReference type="Proteomes" id="UP000291106">
    <property type="component" value="Chromosome"/>
</dbReference>
<dbReference type="InterPro" id="IPR036942">
    <property type="entry name" value="Beta-barrel_TonB_sf"/>
</dbReference>
<reference evidence="9 10" key="1">
    <citation type="submission" date="2019-02" db="EMBL/GenBank/DDBJ databases">
        <title>Shewanella sp. D4-2 isolated from Dokdo Island.</title>
        <authorList>
            <person name="Baek K."/>
        </authorList>
    </citation>
    <scope>NUCLEOTIDE SEQUENCE [LARGE SCALE GENOMIC DNA]</scope>
    <source>
        <strain evidence="9 10">D4-2</strain>
    </source>
</reference>
<keyword evidence="6" id="KW-0732">Signal</keyword>
<evidence type="ECO:0000256" key="2">
    <source>
        <dbReference type="ARBA" id="ARBA00023136"/>
    </source>
</evidence>
<dbReference type="KEGG" id="smai:EXU30_17365"/>
<dbReference type="GO" id="GO:0009279">
    <property type="term" value="C:cell outer membrane"/>
    <property type="evidence" value="ECO:0007669"/>
    <property type="project" value="UniProtKB-SubCell"/>
</dbReference>
<feature type="signal peptide" evidence="6">
    <location>
        <begin position="1"/>
        <end position="29"/>
    </location>
</feature>
<evidence type="ECO:0000313" key="10">
    <source>
        <dbReference type="Proteomes" id="UP000291106"/>
    </source>
</evidence>
<accession>A0A411PL45</accession>
<dbReference type="InterPro" id="IPR000531">
    <property type="entry name" value="Beta-barrel_TonB"/>
</dbReference>
<dbReference type="InterPro" id="IPR012910">
    <property type="entry name" value="Plug_dom"/>
</dbReference>
<feature type="domain" description="TonB-dependent receptor-like beta-barrel" evidence="7">
    <location>
        <begin position="450"/>
        <end position="969"/>
    </location>
</feature>
<dbReference type="RefSeq" id="WP_130602157.1">
    <property type="nucleotide sequence ID" value="NZ_CP036200.1"/>
</dbReference>
<evidence type="ECO:0000256" key="6">
    <source>
        <dbReference type="SAM" id="SignalP"/>
    </source>
</evidence>
<dbReference type="OrthoDB" id="8727862at2"/>
<dbReference type="Gene3D" id="2.40.170.20">
    <property type="entry name" value="TonB-dependent receptor, beta-barrel domain"/>
    <property type="match status" value="1"/>
</dbReference>
<dbReference type="AlphaFoldDB" id="A0A411PL45"/>
<keyword evidence="4" id="KW-0798">TonB box</keyword>
<dbReference type="PANTHER" id="PTHR40980">
    <property type="entry name" value="PLUG DOMAIN-CONTAINING PROTEIN"/>
    <property type="match status" value="1"/>
</dbReference>
<evidence type="ECO:0000256" key="5">
    <source>
        <dbReference type="SAM" id="MobiDB-lite"/>
    </source>
</evidence>
<keyword evidence="3" id="KW-0998">Cell outer membrane</keyword>
<comment type="subcellular location">
    <subcellularLocation>
        <location evidence="1 4">Cell outer membrane</location>
    </subcellularLocation>
</comment>
<evidence type="ECO:0000313" key="9">
    <source>
        <dbReference type="EMBL" id="QBF84242.1"/>
    </source>
</evidence>
<evidence type="ECO:0000259" key="8">
    <source>
        <dbReference type="Pfam" id="PF07715"/>
    </source>
</evidence>
<feature type="domain" description="TonB-dependent receptor plug" evidence="8">
    <location>
        <begin position="59"/>
        <end position="161"/>
    </location>
</feature>
<dbReference type="Gene3D" id="2.170.130.10">
    <property type="entry name" value="TonB-dependent receptor, plug domain"/>
    <property type="match status" value="1"/>
</dbReference>
<feature type="chain" id="PRO_5019111512" evidence="6">
    <location>
        <begin position="30"/>
        <end position="1002"/>
    </location>
</feature>
<dbReference type="Pfam" id="PF07715">
    <property type="entry name" value="Plug"/>
    <property type="match status" value="1"/>
</dbReference>
<dbReference type="EMBL" id="CP036200">
    <property type="protein sequence ID" value="QBF84242.1"/>
    <property type="molecule type" value="Genomic_DNA"/>
</dbReference>
<dbReference type="Pfam" id="PF00593">
    <property type="entry name" value="TonB_dep_Rec_b-barrel"/>
    <property type="match status" value="1"/>
</dbReference>
<feature type="compositionally biased region" description="Basic and acidic residues" evidence="5">
    <location>
        <begin position="261"/>
        <end position="272"/>
    </location>
</feature>
<keyword evidence="2 4" id="KW-0472">Membrane</keyword>
<comment type="similarity">
    <text evidence="4">Belongs to the TonB-dependent receptor family.</text>
</comment>
<proteinExistence type="inferred from homology"/>
<dbReference type="InterPro" id="IPR037066">
    <property type="entry name" value="Plug_dom_sf"/>
</dbReference>
<keyword evidence="9" id="KW-0675">Receptor</keyword>
<dbReference type="PANTHER" id="PTHR40980:SF3">
    <property type="entry name" value="TONB-DEPENDENT RECEPTOR-LIKE BETA-BARREL DOMAIN-CONTAINING PROTEIN"/>
    <property type="match status" value="1"/>
</dbReference>
<dbReference type="InterPro" id="IPR010104">
    <property type="entry name" value="TonB_rcpt_bac"/>
</dbReference>
<sequence>MKTRAFTKTKVATSLSLVLGLGSVAPVQAADDASENENIEVIQVSGIRGSLIKSMDLKRGSSGIVDAINAEDIGKFPDTNLAESLQRITGVSIDRSNGEGSRVSVRGFGADQNLVLLNNRQMPVTTGSRSFDFANIASEAVSAVEVEKTAKAQNPTGGIGATINVLTHRPLNNPGMKATFGAKAVDDTSTDKGSVTPELSGLYSNTFADDKFGISISASYQARESGNQQAQVGTGWRSFPGSVDQDWSGAPGANPEWGGVPKDDNQINRPGDDDVYGVPQTTIYRFEEVERKRTNGQLVLQYEPTESIRTTLDYTYMRNDIETRHHDVSAWFNFVPTQESTWSDGPVSSPLVYSETYPDGGADLSMAAGISGTRDQSGSLGFNVEWDVSERLALELDYHSSYAEQTPNSPYGSSANMSTAAFIRNSAATDFTGDIPVLAVGTDKPLTPEDMRVTGSVFGNSQNRSEIDQLQINGNFDLEEAGTIDFGIALTNVNNHSQSVNVQRNDWGGVGQAGDLDPAWFPADTVQDKFDGSKGNFSDYQGSASTVPLDTIFFWDFEAVRARAAELYGSTAIGDCGNGFCPSTDYASDTDRYTEEESQSAYIQYNYIGEIGDMPFDVHLGLRYEKTDVTSRSAVTAYDTATWIAETEIALSSNAADNRVFQTQTGDYDYFLPNFNFNIEVIDSVYVRAAYSQTIGRPDYTSIQGGTTVGTLANRGGGSGTAGNPSLLPLESTNYDLSTEWYYDDASYVSVGYFRKDVTNFIDSNVVESNIYNIADPSNGVYVQEAIAAGATTAIEQRQWIYDNYGATDPNVTLNPDNGNIEITGNPGDPDMTFLITTPSNSSDSSVIDGWEFAVQHFFGDTGFGMQANYTLVDAGDSYDNTNLGRAGDPEQNVLTNISDTANVIAIYENYGFSARLAWNWRDKFLNQIGDGTGANPTYTEAYSQVDFSVGYDIPAVEGLTVFFEGLNITDESTRQHGRSETQVLNYTQTGARYSLGARYTF</sequence>
<protein>
    <submittedName>
        <fullName evidence="9">TonB-dependent receptor</fullName>
    </submittedName>
</protein>
<evidence type="ECO:0000256" key="4">
    <source>
        <dbReference type="RuleBase" id="RU003357"/>
    </source>
</evidence>